<organism evidence="2 3">
    <name type="scientific">Nitrospira defluvii</name>
    <dbReference type="NCBI Taxonomy" id="330214"/>
    <lineage>
        <taxon>Bacteria</taxon>
        <taxon>Pseudomonadati</taxon>
        <taxon>Nitrospirota</taxon>
        <taxon>Nitrospiria</taxon>
        <taxon>Nitrospirales</taxon>
        <taxon>Nitrospiraceae</taxon>
        <taxon>Nitrospira</taxon>
    </lineage>
</organism>
<protein>
    <recommendedName>
        <fullName evidence="4">Tyr recombinase domain-containing protein</fullName>
    </recommendedName>
</protein>
<keyword evidence="1" id="KW-0233">DNA recombination</keyword>
<keyword evidence="3" id="KW-1185">Reference proteome</keyword>
<gene>
    <name evidence="2" type="ORF">NSPZN2_130078</name>
</gene>
<reference evidence="2 3" key="1">
    <citation type="submission" date="2021-02" db="EMBL/GenBank/DDBJ databases">
        <authorList>
            <person name="Han P."/>
        </authorList>
    </citation>
    <scope>NUCLEOTIDE SEQUENCE [LARGE SCALE GENOMIC DNA]</scope>
    <source>
        <strain evidence="2">Candidatus Nitrospira sp. ZN2</strain>
    </source>
</reference>
<sequence>MCTRCFPLITISQQDLILREIARQFPREYPLFGLLDELGLRLSEGLAVTAEDISKRAITIHQIWTGSALVPIERPRTVSLSDPLGNRLFADAQALLNNPRPPAHPLFMFTNIHTGKPYSRLYLYNHVWLQVLHTLKLQPTHMSVLRRNAARRFIRNMRNVSPQQVAYELGIRHRLLKPFDEN</sequence>
<name>A0ABM8R9J9_9BACT</name>
<dbReference type="InterPro" id="IPR011010">
    <property type="entry name" value="DNA_brk_join_enz"/>
</dbReference>
<evidence type="ECO:0000256" key="1">
    <source>
        <dbReference type="ARBA" id="ARBA00023172"/>
    </source>
</evidence>
<evidence type="ECO:0000313" key="2">
    <source>
        <dbReference type="EMBL" id="CAE6740739.1"/>
    </source>
</evidence>
<dbReference type="InterPro" id="IPR013762">
    <property type="entry name" value="Integrase-like_cat_sf"/>
</dbReference>
<dbReference type="EMBL" id="CAJNBJ010000005">
    <property type="protein sequence ID" value="CAE6740739.1"/>
    <property type="molecule type" value="Genomic_DNA"/>
</dbReference>
<dbReference type="RefSeq" id="WP_213042015.1">
    <property type="nucleotide sequence ID" value="NZ_CAJNBJ010000005.1"/>
</dbReference>
<evidence type="ECO:0000313" key="3">
    <source>
        <dbReference type="Proteomes" id="UP000675880"/>
    </source>
</evidence>
<proteinExistence type="predicted"/>
<accession>A0ABM8R9J9</accession>
<dbReference type="SUPFAM" id="SSF56349">
    <property type="entry name" value="DNA breaking-rejoining enzymes"/>
    <property type="match status" value="1"/>
</dbReference>
<dbReference type="Proteomes" id="UP000675880">
    <property type="component" value="Unassembled WGS sequence"/>
</dbReference>
<dbReference type="Gene3D" id="1.10.443.10">
    <property type="entry name" value="Intergrase catalytic core"/>
    <property type="match status" value="1"/>
</dbReference>
<comment type="caution">
    <text evidence="2">The sequence shown here is derived from an EMBL/GenBank/DDBJ whole genome shotgun (WGS) entry which is preliminary data.</text>
</comment>
<evidence type="ECO:0008006" key="4">
    <source>
        <dbReference type="Google" id="ProtNLM"/>
    </source>
</evidence>